<dbReference type="PANTHER" id="PTHR11360">
    <property type="entry name" value="MONOCARBOXYLATE TRANSPORTER"/>
    <property type="match status" value="1"/>
</dbReference>
<name>A0ABQ9I4Q0_9NEOP</name>
<feature type="transmembrane region" description="Helical" evidence="1">
    <location>
        <begin position="90"/>
        <end position="111"/>
    </location>
</feature>
<feature type="transmembrane region" description="Helical" evidence="1">
    <location>
        <begin position="457"/>
        <end position="478"/>
    </location>
</feature>
<comment type="caution">
    <text evidence="2">The sequence shown here is derived from an EMBL/GenBank/DDBJ whole genome shotgun (WGS) entry which is preliminary data.</text>
</comment>
<dbReference type="SUPFAM" id="SSF103473">
    <property type="entry name" value="MFS general substrate transporter"/>
    <property type="match status" value="1"/>
</dbReference>
<dbReference type="InterPro" id="IPR050327">
    <property type="entry name" value="Proton-linked_MCT"/>
</dbReference>
<dbReference type="Gene3D" id="1.20.1250.20">
    <property type="entry name" value="MFS general substrate transporter like domains"/>
    <property type="match status" value="2"/>
</dbReference>
<dbReference type="InterPro" id="IPR011701">
    <property type="entry name" value="MFS"/>
</dbReference>
<keyword evidence="1" id="KW-0472">Membrane</keyword>
<feature type="transmembrane region" description="Helical" evidence="1">
    <location>
        <begin position="340"/>
        <end position="356"/>
    </location>
</feature>
<feature type="transmembrane region" description="Helical" evidence="1">
    <location>
        <begin position="193"/>
        <end position="217"/>
    </location>
</feature>
<gene>
    <name evidence="2" type="ORF">PR048_004142</name>
</gene>
<reference evidence="2 3" key="1">
    <citation type="submission" date="2023-02" db="EMBL/GenBank/DDBJ databases">
        <title>LHISI_Scaffold_Assembly.</title>
        <authorList>
            <person name="Stuart O.P."/>
            <person name="Cleave R."/>
            <person name="Magrath M.J.L."/>
            <person name="Mikheyev A.S."/>
        </authorList>
    </citation>
    <scope>NUCLEOTIDE SEQUENCE [LARGE SCALE GENOMIC DNA]</scope>
    <source>
        <strain evidence="2">Daus_M_001</strain>
        <tissue evidence="2">Leg muscle</tissue>
    </source>
</reference>
<proteinExistence type="predicted"/>
<evidence type="ECO:0000313" key="2">
    <source>
        <dbReference type="EMBL" id="KAJ8891614.1"/>
    </source>
</evidence>
<feature type="transmembrane region" description="Helical" evidence="1">
    <location>
        <begin position="368"/>
        <end position="387"/>
    </location>
</feature>
<feature type="transmembrane region" description="Helical" evidence="1">
    <location>
        <begin position="224"/>
        <end position="246"/>
    </location>
</feature>
<dbReference type="EMBL" id="JARBHB010000002">
    <property type="protein sequence ID" value="KAJ8891614.1"/>
    <property type="molecule type" value="Genomic_DNA"/>
</dbReference>
<evidence type="ECO:0000256" key="1">
    <source>
        <dbReference type="SAM" id="Phobius"/>
    </source>
</evidence>
<keyword evidence="3" id="KW-1185">Reference proteome</keyword>
<feature type="transmembrane region" description="Helical" evidence="1">
    <location>
        <begin position="142"/>
        <end position="162"/>
    </location>
</feature>
<organism evidence="2 3">
    <name type="scientific">Dryococelus australis</name>
    <dbReference type="NCBI Taxonomy" id="614101"/>
    <lineage>
        <taxon>Eukaryota</taxon>
        <taxon>Metazoa</taxon>
        <taxon>Ecdysozoa</taxon>
        <taxon>Arthropoda</taxon>
        <taxon>Hexapoda</taxon>
        <taxon>Insecta</taxon>
        <taxon>Pterygota</taxon>
        <taxon>Neoptera</taxon>
        <taxon>Polyneoptera</taxon>
        <taxon>Phasmatodea</taxon>
        <taxon>Verophasmatodea</taxon>
        <taxon>Anareolatae</taxon>
        <taxon>Phasmatidae</taxon>
        <taxon>Eurycanthinae</taxon>
        <taxon>Dryococelus</taxon>
    </lineage>
</organism>
<dbReference type="PANTHER" id="PTHR11360:SF312">
    <property type="entry name" value="KARMOISIN, ISOFORM B"/>
    <property type="match status" value="1"/>
</dbReference>
<evidence type="ECO:0000313" key="3">
    <source>
        <dbReference type="Proteomes" id="UP001159363"/>
    </source>
</evidence>
<dbReference type="Proteomes" id="UP001159363">
    <property type="component" value="Chromosome 2"/>
</dbReference>
<evidence type="ECO:0008006" key="4">
    <source>
        <dbReference type="Google" id="ProtNLM"/>
    </source>
</evidence>
<dbReference type="InterPro" id="IPR036259">
    <property type="entry name" value="MFS_trans_sf"/>
</dbReference>
<feature type="transmembrane region" description="Helical" evidence="1">
    <location>
        <begin position="393"/>
        <end position="417"/>
    </location>
</feature>
<protein>
    <recommendedName>
        <fullName evidence="4">Monocarboxylate transporter 10</fullName>
    </recommendedName>
</protein>
<feature type="transmembrane region" description="Helical" evidence="1">
    <location>
        <begin position="304"/>
        <end position="320"/>
    </location>
</feature>
<feature type="transmembrane region" description="Helical" evidence="1">
    <location>
        <begin position="429"/>
        <end position="451"/>
    </location>
</feature>
<feature type="transmembrane region" description="Helical" evidence="1">
    <location>
        <begin position="169"/>
        <end position="187"/>
    </location>
</feature>
<keyword evidence="1" id="KW-1133">Transmembrane helix</keyword>
<accession>A0ABQ9I4Q0</accession>
<feature type="transmembrane region" description="Helical" evidence="1">
    <location>
        <begin position="258"/>
        <end position="277"/>
    </location>
</feature>
<sequence length="533" mass="57484">MCRYNCYPESYSFLSLLPLPRTLRHVLYNTEFSVTYSTKAVQSTLTTTPPQCYATLTKNLPPLLVPRQLESGTPVVTCPFPREGGRRASILFTVFGCNFMLAGLITTHSSATRNLTNRRPLCIRIVGPRLDIFQTSFLQDSLVGSLAIGATFFLSPVAGILTDKIGIRTTTFIGGVLASGGMFLSSFCSKVEWLYVTYGLLFGAGASLSYTPSLAVLGHYFRRYLGVVNGLVTAGSSVFTVVMTFALDGLLRAASLEATLRALAALMAFILPCALLFRPLHPTTAAAPASTGLLNTNIWRRGKYVLWALVVPCALFGYFVPYVHMVEFVKLKFPESDGKLLVICIGITSGVGRLIFGKIADIPKVNRIFLQQISFMLIGVLTMLLTVTDSFSLLVVIALCMGVFDGCFVSLLGPIAFEMCGQEGATQAIGFLLGFCSIPLTTGPFIAGMIFDYTESYTVPFLLAGVPPVLGSLALFAVRCVGDDKEQVPPRDLAVANGGPVHLADKSAADLTPLDFFHWSTKQGVVQKTAVPS</sequence>
<keyword evidence="1" id="KW-0812">Transmembrane</keyword>
<dbReference type="Pfam" id="PF07690">
    <property type="entry name" value="MFS_1"/>
    <property type="match status" value="1"/>
</dbReference>